<dbReference type="AlphaFoldDB" id="A0A5E4BFB4"/>
<evidence type="ECO:0000313" key="6">
    <source>
        <dbReference type="Proteomes" id="UP000335636"/>
    </source>
</evidence>
<dbReference type="Proteomes" id="UP000662637">
    <property type="component" value="Unassembled WGS sequence"/>
</dbReference>
<feature type="compositionally biased region" description="Basic and acidic residues" evidence="3">
    <location>
        <begin position="370"/>
        <end position="380"/>
    </location>
</feature>
<dbReference type="Proteomes" id="UP000335636">
    <property type="component" value="Unassembled WGS sequence"/>
</dbReference>
<accession>A0A5E4BFB4</accession>
<dbReference type="PANTHER" id="PTHR13287">
    <property type="entry name" value="ADIPOSE-SECRETED SIGNALING PROTEIN"/>
    <property type="match status" value="1"/>
</dbReference>
<feature type="region of interest" description="Disordered" evidence="3">
    <location>
        <begin position="370"/>
        <end position="393"/>
    </location>
</feature>
<dbReference type="Pfam" id="PF15006">
    <property type="entry name" value="DUF4517"/>
    <property type="match status" value="1"/>
</dbReference>
<dbReference type="EMBL" id="WJEC01002571">
    <property type="protein sequence ID" value="KAF7476276.1"/>
    <property type="molecule type" value="Genomic_DNA"/>
</dbReference>
<dbReference type="EMBL" id="CABDUW010000408">
    <property type="protein sequence ID" value="VTJ68036.1"/>
    <property type="molecule type" value="Genomic_DNA"/>
</dbReference>
<evidence type="ECO:0000256" key="3">
    <source>
        <dbReference type="SAM" id="MobiDB-lite"/>
    </source>
</evidence>
<feature type="compositionally biased region" description="Low complexity" evidence="3">
    <location>
        <begin position="90"/>
        <end position="103"/>
    </location>
</feature>
<protein>
    <recommendedName>
        <fullName evidence="2">Adipose-secreted signaling protein</fullName>
    </recommendedName>
</protein>
<evidence type="ECO:0000313" key="5">
    <source>
        <dbReference type="EMBL" id="VTJ68036.1"/>
    </source>
</evidence>
<proteinExistence type="inferred from homology"/>
<organism evidence="5 6">
    <name type="scientific">Marmota monax</name>
    <name type="common">Woodchuck</name>
    <dbReference type="NCBI Taxonomy" id="9995"/>
    <lineage>
        <taxon>Eukaryota</taxon>
        <taxon>Metazoa</taxon>
        <taxon>Chordata</taxon>
        <taxon>Craniata</taxon>
        <taxon>Vertebrata</taxon>
        <taxon>Euteleostomi</taxon>
        <taxon>Mammalia</taxon>
        <taxon>Eutheria</taxon>
        <taxon>Euarchontoglires</taxon>
        <taxon>Glires</taxon>
        <taxon>Rodentia</taxon>
        <taxon>Sciuromorpha</taxon>
        <taxon>Sciuridae</taxon>
        <taxon>Xerinae</taxon>
        <taxon>Marmotini</taxon>
        <taxon>Marmota</taxon>
    </lineage>
</organism>
<sequence>MPREPFLPARVEPPAKSPGLQHPPRFPPLNRETAPPGGRACDPSGRPRLRLRGPSDLAKVAAGSRRGGAARPPPPAPPAAGCRRHRRPGSARPARPAPTSGPRLPQAGVPQRPSPRPLPPRPRLHWRPPRPAAPAGNEPASHPQSSGRALARAGPQRACALPPPCPGAAAPRKTRKRIVARQGRDGYSIKCEYSAYKEGVLKEELLLACEGGMGACVLVTVQARVMGECEAQIWLEGSRYKIGLGILVQSGVPTSRLRPSQHPTPDPWGTEDSLGWGQGTVDTPTCMPALQTDIMAHPCYWMVSGAWVQSWSDVASSAFPQVGEGVVLGPHPPVSPLPSFSHYPASPAFSSPTSSSPYASVSYQKKWVEPPRKLSKEGRGDPGVGSTHSPPQTRWAPVRVWERTEWLCNTKAHYYCCCCCCCLGASATSPTPPSSPRLPL</sequence>
<feature type="compositionally biased region" description="Low complexity" evidence="3">
    <location>
        <begin position="42"/>
        <end position="70"/>
    </location>
</feature>
<keyword evidence="6" id="KW-1185">Reference proteome</keyword>
<name>A0A5E4BFB4_MARMO</name>
<comment type="similarity">
    <text evidence="1">Belongs to the ADISSP family.</text>
</comment>
<feature type="region of interest" description="Disordered" evidence="3">
    <location>
        <begin position="1"/>
        <end position="177"/>
    </location>
</feature>
<evidence type="ECO:0000313" key="4">
    <source>
        <dbReference type="EMBL" id="KAF7476276.1"/>
    </source>
</evidence>
<dbReference type="PANTHER" id="PTHR13287:SF2">
    <property type="entry name" value="ADIPOSE-SECRETED SIGNALING PROTEIN"/>
    <property type="match status" value="1"/>
</dbReference>
<evidence type="ECO:0000256" key="1">
    <source>
        <dbReference type="ARBA" id="ARBA00035018"/>
    </source>
</evidence>
<dbReference type="InterPro" id="IPR026794">
    <property type="entry name" value="ADISSP"/>
</dbReference>
<reference evidence="4" key="2">
    <citation type="submission" date="2020-08" db="EMBL/GenBank/DDBJ databases">
        <authorList>
            <person name="Shumante A."/>
            <person name="Zimin A.V."/>
            <person name="Puiu D."/>
            <person name="Salzberg S.L."/>
        </authorList>
    </citation>
    <scope>NUCLEOTIDE SEQUENCE</scope>
    <source>
        <strain evidence="4">WC2-LM</strain>
        <tissue evidence="4">Liver</tissue>
    </source>
</reference>
<gene>
    <name evidence="4" type="ORF">GHT09_012642</name>
    <name evidence="5" type="ORF">MONAX_5E031905</name>
</gene>
<feature type="compositionally biased region" description="Pro residues" evidence="3">
    <location>
        <begin position="112"/>
        <end position="121"/>
    </location>
</feature>
<reference evidence="5 6" key="1">
    <citation type="submission" date="2019-04" db="EMBL/GenBank/DDBJ databases">
        <authorList>
            <person name="Alioto T."/>
            <person name="Alioto T."/>
        </authorList>
    </citation>
    <scope>NUCLEOTIDE SEQUENCE [LARGE SCALE GENOMIC DNA]</scope>
</reference>
<evidence type="ECO:0000256" key="2">
    <source>
        <dbReference type="ARBA" id="ARBA00035300"/>
    </source>
</evidence>